<gene>
    <name evidence="2" type="ORF">GTA08_BOTSDO09800</name>
</gene>
<dbReference type="EMBL" id="WWBZ02000073">
    <property type="protein sequence ID" value="KAF4302002.1"/>
    <property type="molecule type" value="Genomic_DNA"/>
</dbReference>
<reference evidence="2" key="1">
    <citation type="submission" date="2020-04" db="EMBL/GenBank/DDBJ databases">
        <title>Genome Assembly and Annotation of Botryosphaeria dothidea sdau 11-99, a Latent Pathogen of Apple Fruit Ring Rot in China.</title>
        <authorList>
            <person name="Yu C."/>
            <person name="Diao Y."/>
            <person name="Lu Q."/>
            <person name="Zhao J."/>
            <person name="Cui S."/>
            <person name="Peng C."/>
            <person name="He B."/>
            <person name="Liu H."/>
        </authorList>
    </citation>
    <scope>NUCLEOTIDE SEQUENCE [LARGE SCALE GENOMIC DNA]</scope>
    <source>
        <strain evidence="2">Sdau11-99</strain>
    </source>
</reference>
<name>A0A8H4IKC2_9PEZI</name>
<dbReference type="Proteomes" id="UP000572817">
    <property type="component" value="Unassembled WGS sequence"/>
</dbReference>
<accession>A0A8H4IKC2</accession>
<comment type="caution">
    <text evidence="2">The sequence shown here is derived from an EMBL/GenBank/DDBJ whole genome shotgun (WGS) entry which is preliminary data.</text>
</comment>
<evidence type="ECO:0000313" key="2">
    <source>
        <dbReference type="EMBL" id="KAF4302002.1"/>
    </source>
</evidence>
<keyword evidence="1" id="KW-0175">Coiled coil</keyword>
<dbReference type="AlphaFoldDB" id="A0A8H4IKC2"/>
<dbReference type="OrthoDB" id="5340163at2759"/>
<dbReference type="InterPro" id="IPR025332">
    <property type="entry name" value="DUF4238"/>
</dbReference>
<proteinExistence type="predicted"/>
<keyword evidence="3" id="KW-1185">Reference proteome</keyword>
<dbReference type="Pfam" id="PF14022">
    <property type="entry name" value="DUF4238"/>
    <property type="match status" value="1"/>
</dbReference>
<evidence type="ECO:0000256" key="1">
    <source>
        <dbReference type="SAM" id="Coils"/>
    </source>
</evidence>
<sequence>MYREGNKDDAFELEKRLSELERQAAEIIQRAIDTFATPGNVLRLHRGDRDCLRKFFFLMKYRNRNLHQRHGHDSLDTYEGEDKEVLADYMKRKGFKSPRDVWLANIHAFISLEMDPDLKWIPSIQSTAYQLDAITFILHAQGSFTAFCTPASPSQEFVLTENSYGVFEGPTSPLIDPESGAILGCLDLEYHTFAPISPRLIIVFRSFLLGDVVDDGSRQMRALLFDLLRQLGTKPDQARSLLHDLPVEKCHNSYSTIKDGKAVLVHGYKGPRSSDVFFFKCFPLAAGHVDLINEIFLEQAWATKHLAFGSRAPIQHTIRTYLRDGREGFKIVTDASDDPRAKYLRILEKVLAKLGGPAVRSVSKVIALPEIHMSVWVALKVREELRQKHADLYEIYKMLKPGASKKTFDYDTDQASRMLFLRIKTDVIMNNCGMQISDKNVFKSHRQDIFTSLPIQRVWLYLKVSRDLSRFDLDDFMIQKEPLVLDGPEDIVAKTIHHQQRTQRHTELMLYVGLQDQGW</sequence>
<evidence type="ECO:0000313" key="3">
    <source>
        <dbReference type="Proteomes" id="UP000572817"/>
    </source>
</evidence>
<organism evidence="2 3">
    <name type="scientific">Botryosphaeria dothidea</name>
    <dbReference type="NCBI Taxonomy" id="55169"/>
    <lineage>
        <taxon>Eukaryota</taxon>
        <taxon>Fungi</taxon>
        <taxon>Dikarya</taxon>
        <taxon>Ascomycota</taxon>
        <taxon>Pezizomycotina</taxon>
        <taxon>Dothideomycetes</taxon>
        <taxon>Dothideomycetes incertae sedis</taxon>
        <taxon>Botryosphaeriales</taxon>
        <taxon>Botryosphaeriaceae</taxon>
        <taxon>Botryosphaeria</taxon>
    </lineage>
</organism>
<protein>
    <submittedName>
        <fullName evidence="2">Uncharacterized protein</fullName>
    </submittedName>
</protein>
<feature type="coiled-coil region" evidence="1">
    <location>
        <begin position="3"/>
        <end position="30"/>
    </location>
</feature>